<organism evidence="3 4">
    <name type="scientific">Ambispora leptoticha</name>
    <dbReference type="NCBI Taxonomy" id="144679"/>
    <lineage>
        <taxon>Eukaryota</taxon>
        <taxon>Fungi</taxon>
        <taxon>Fungi incertae sedis</taxon>
        <taxon>Mucoromycota</taxon>
        <taxon>Glomeromycotina</taxon>
        <taxon>Glomeromycetes</taxon>
        <taxon>Archaeosporales</taxon>
        <taxon>Ambisporaceae</taxon>
        <taxon>Ambispora</taxon>
    </lineage>
</organism>
<dbReference type="GO" id="GO:0006364">
    <property type="term" value="P:rRNA processing"/>
    <property type="evidence" value="ECO:0007669"/>
    <property type="project" value="InterPro"/>
</dbReference>
<protein>
    <submittedName>
        <fullName evidence="3">2059_t:CDS:1</fullName>
    </submittedName>
</protein>
<proteinExistence type="predicted"/>
<evidence type="ECO:0000313" key="4">
    <source>
        <dbReference type="Proteomes" id="UP000789508"/>
    </source>
</evidence>
<feature type="region of interest" description="Disordered" evidence="1">
    <location>
        <begin position="329"/>
        <end position="391"/>
    </location>
</feature>
<dbReference type="PANTHER" id="PTHR12661:SF5">
    <property type="entry name" value="SUPPRESSOR OF SWI4 1 HOMOLOG"/>
    <property type="match status" value="1"/>
</dbReference>
<evidence type="ECO:0000259" key="2">
    <source>
        <dbReference type="PROSITE" id="PS50833"/>
    </source>
</evidence>
<dbReference type="SMART" id="SM00879">
    <property type="entry name" value="Brix"/>
    <property type="match status" value="1"/>
</dbReference>
<feature type="compositionally biased region" description="Low complexity" evidence="1">
    <location>
        <begin position="419"/>
        <end position="429"/>
    </location>
</feature>
<name>A0A9N8Z1L9_9GLOM</name>
<dbReference type="PANTHER" id="PTHR12661">
    <property type="entry name" value="PETER PAN-RELATED"/>
    <property type="match status" value="1"/>
</dbReference>
<accession>A0A9N8Z1L9</accession>
<dbReference type="EMBL" id="CAJVPS010000164">
    <property type="protein sequence ID" value="CAG8459858.1"/>
    <property type="molecule type" value="Genomic_DNA"/>
</dbReference>
<keyword evidence="4" id="KW-1185">Reference proteome</keyword>
<dbReference type="OrthoDB" id="10261452at2759"/>
<comment type="caution">
    <text evidence="3">The sequence shown here is derived from an EMBL/GenBank/DDBJ whole genome shotgun (WGS) entry which is preliminary data.</text>
</comment>
<dbReference type="PROSITE" id="PS50833">
    <property type="entry name" value="BRIX"/>
    <property type="match status" value="1"/>
</dbReference>
<dbReference type="AlphaFoldDB" id="A0A9N8Z1L9"/>
<gene>
    <name evidence="3" type="ORF">ALEPTO_LOCUS1478</name>
</gene>
<dbReference type="InterPro" id="IPR045112">
    <property type="entry name" value="PPAN-like"/>
</dbReference>
<dbReference type="Pfam" id="PF04427">
    <property type="entry name" value="Brix"/>
    <property type="match status" value="1"/>
</dbReference>
<dbReference type="SUPFAM" id="SSF52954">
    <property type="entry name" value="Class II aaRS ABD-related"/>
    <property type="match status" value="1"/>
</dbReference>
<dbReference type="InterPro" id="IPR007109">
    <property type="entry name" value="Brix"/>
</dbReference>
<dbReference type="Proteomes" id="UP000789508">
    <property type="component" value="Unassembled WGS sequence"/>
</dbReference>
<reference evidence="3" key="1">
    <citation type="submission" date="2021-06" db="EMBL/GenBank/DDBJ databases">
        <authorList>
            <person name="Kallberg Y."/>
            <person name="Tangrot J."/>
            <person name="Rosling A."/>
        </authorList>
    </citation>
    <scope>NUCLEOTIDE SEQUENCE</scope>
    <source>
        <strain evidence="3">FL130A</strain>
    </source>
</reference>
<evidence type="ECO:0000313" key="3">
    <source>
        <dbReference type="EMBL" id="CAG8459858.1"/>
    </source>
</evidence>
<feature type="compositionally biased region" description="Acidic residues" evidence="1">
    <location>
        <begin position="365"/>
        <end position="391"/>
    </location>
</feature>
<dbReference type="GO" id="GO:0019843">
    <property type="term" value="F:rRNA binding"/>
    <property type="evidence" value="ECO:0007669"/>
    <property type="project" value="InterPro"/>
</dbReference>
<evidence type="ECO:0000256" key="1">
    <source>
        <dbReference type="SAM" id="MobiDB-lite"/>
    </source>
</evidence>
<feature type="compositionally biased region" description="Basic and acidic residues" evidence="1">
    <location>
        <begin position="329"/>
        <end position="349"/>
    </location>
</feature>
<feature type="region of interest" description="Disordered" evidence="1">
    <location>
        <begin position="413"/>
        <end position="444"/>
    </location>
</feature>
<feature type="domain" description="Brix" evidence="2">
    <location>
        <begin position="25"/>
        <end position="290"/>
    </location>
</feature>
<dbReference type="GO" id="GO:0000027">
    <property type="term" value="P:ribosomal large subunit assembly"/>
    <property type="evidence" value="ECO:0007669"/>
    <property type="project" value="TreeGrafter"/>
</dbReference>
<dbReference type="GO" id="GO:0030687">
    <property type="term" value="C:preribosome, large subunit precursor"/>
    <property type="evidence" value="ECO:0007669"/>
    <property type="project" value="TreeGrafter"/>
</dbReference>
<sequence>MARRKKKRTHVKIDESANPDAPKIPKSFVLRSGKVGKTVTALVQDMRKVMEPNTAVRLRERKNNRLKDFLSVAGQFGVTHFLIFTRTEYGTNLRIARSPRGPTLCFKVKNYSLTRDVLASQLNPKSPGAEYHTSPLLVLNNFGGDEKQIKLMTTMFQNMFPPINVKTMQLSEARRVVLFSYNSETKHIDFRHYSINVKPVGISKSIKKIITSDNMPDLHNLNDISEFVLKEGQISESEAEESDVERSVITLAQDFVGRNNKKSDQRAIRLTELGPRLSLKLVKIQSGLCDGEVLFHEFIYKTPEEIRQMEYEREQKKQLAALRRKQQEENVAKKKAEKEAKQLVTDEKKQKHTRTSKQQQNENYSDGDEIEYYDDDDEISDDSVIEDESYLDDEFSDVDCAFKQSDYNADNLFEDLENDVSSGNNNSHNSESENDEVDEQISST</sequence>
<feature type="compositionally biased region" description="Acidic residues" evidence="1">
    <location>
        <begin position="432"/>
        <end position="444"/>
    </location>
</feature>